<evidence type="ECO:0000256" key="5">
    <source>
        <dbReference type="ARBA" id="ARBA00012518"/>
    </source>
</evidence>
<dbReference type="SUPFAM" id="SSF56194">
    <property type="entry name" value="Uridine diphospho-N-Acetylenolpyruvylglucosamine reductase, MurB, C-terminal domain"/>
    <property type="match status" value="1"/>
</dbReference>
<evidence type="ECO:0000256" key="1">
    <source>
        <dbReference type="ARBA" id="ARBA00001974"/>
    </source>
</evidence>
<dbReference type="GO" id="GO:0008360">
    <property type="term" value="P:regulation of cell shape"/>
    <property type="evidence" value="ECO:0007669"/>
    <property type="project" value="UniProtKB-KW"/>
</dbReference>
<dbReference type="GO" id="GO:0009252">
    <property type="term" value="P:peptidoglycan biosynthetic process"/>
    <property type="evidence" value="ECO:0007669"/>
    <property type="project" value="UniProtKB-UniRule"/>
</dbReference>
<dbReference type="NCBIfam" id="TIGR00179">
    <property type="entry name" value="murB"/>
    <property type="match status" value="1"/>
</dbReference>
<evidence type="ECO:0000256" key="17">
    <source>
        <dbReference type="ARBA" id="ARBA00031026"/>
    </source>
</evidence>
<dbReference type="EMBL" id="SNAA01000003">
    <property type="protein sequence ID" value="TDL81981.1"/>
    <property type="molecule type" value="Genomic_DNA"/>
</dbReference>
<name>A0A4R6AD81_9RHOB</name>
<dbReference type="PANTHER" id="PTHR21071">
    <property type="entry name" value="UDP-N-ACETYLENOLPYRUVOYLGLUCOSAMINE REDUCTASE"/>
    <property type="match status" value="1"/>
</dbReference>
<evidence type="ECO:0000256" key="20">
    <source>
        <dbReference type="SAM" id="MobiDB-lite"/>
    </source>
</evidence>
<organism evidence="22 23">
    <name type="scientific">Palleronia sediminis</name>
    <dbReference type="NCBI Taxonomy" id="2547833"/>
    <lineage>
        <taxon>Bacteria</taxon>
        <taxon>Pseudomonadati</taxon>
        <taxon>Pseudomonadota</taxon>
        <taxon>Alphaproteobacteria</taxon>
        <taxon>Rhodobacterales</taxon>
        <taxon>Roseobacteraceae</taxon>
        <taxon>Palleronia</taxon>
    </lineage>
</organism>
<evidence type="ECO:0000256" key="14">
    <source>
        <dbReference type="ARBA" id="ARBA00023002"/>
    </source>
</evidence>
<dbReference type="GO" id="GO:0005829">
    <property type="term" value="C:cytosol"/>
    <property type="evidence" value="ECO:0007669"/>
    <property type="project" value="TreeGrafter"/>
</dbReference>
<feature type="active site" description="Proton donor" evidence="19">
    <location>
        <position position="216"/>
    </location>
</feature>
<evidence type="ECO:0000256" key="9">
    <source>
        <dbReference type="ARBA" id="ARBA00022630"/>
    </source>
</evidence>
<dbReference type="Gene3D" id="3.30.465.10">
    <property type="match status" value="1"/>
</dbReference>
<dbReference type="InterPro" id="IPR036635">
    <property type="entry name" value="MurB_C_sf"/>
</dbReference>
<dbReference type="InterPro" id="IPR003170">
    <property type="entry name" value="MurB"/>
</dbReference>
<evidence type="ECO:0000259" key="21">
    <source>
        <dbReference type="PROSITE" id="PS51387"/>
    </source>
</evidence>
<evidence type="ECO:0000256" key="16">
    <source>
        <dbReference type="ARBA" id="ARBA00023316"/>
    </source>
</evidence>
<proteinExistence type="inferred from homology"/>
<dbReference type="GO" id="GO:0051301">
    <property type="term" value="P:cell division"/>
    <property type="evidence" value="ECO:0007669"/>
    <property type="project" value="UniProtKB-KW"/>
</dbReference>
<dbReference type="OrthoDB" id="9804753at2"/>
<keyword evidence="7 19" id="KW-0963">Cytoplasm</keyword>
<dbReference type="EC" id="1.3.1.98" evidence="5 19"/>
<keyword evidence="8 19" id="KW-0132">Cell division</keyword>
<reference evidence="22 23" key="1">
    <citation type="submission" date="2019-03" db="EMBL/GenBank/DDBJ databases">
        <title>Primorskyibacter sp. SS33 isolated from sediments.</title>
        <authorList>
            <person name="Xunke S."/>
        </authorList>
    </citation>
    <scope>NUCLEOTIDE SEQUENCE [LARGE SCALE GENOMIC DNA]</scope>
    <source>
        <strain evidence="22 23">SS33</strain>
    </source>
</reference>
<accession>A0A4R6AD81</accession>
<feature type="domain" description="FAD-binding PCMH-type" evidence="21">
    <location>
        <begin position="24"/>
        <end position="187"/>
    </location>
</feature>
<evidence type="ECO:0000256" key="2">
    <source>
        <dbReference type="ARBA" id="ARBA00003921"/>
    </source>
</evidence>
<dbReference type="PROSITE" id="PS51387">
    <property type="entry name" value="FAD_PCMH"/>
    <property type="match status" value="1"/>
</dbReference>
<gene>
    <name evidence="19 22" type="primary">murB</name>
    <name evidence="22" type="ORF">E2L08_04845</name>
</gene>
<dbReference type="InterPro" id="IPR016169">
    <property type="entry name" value="FAD-bd_PCMH_sub2"/>
</dbReference>
<sequence>MTAMPEVRGRLSQGRDLSGLTWLRVGGPADWFFMPADTDDLAAFLAALDPAIPVFPMGVGSNLIVRDGGIRGVVIRLGRPFMEISVEGDTVTAGAAALDAHVARRAAEAGRDLTFLRTIPGSIGGAVRMNAGCYGTYVADRLHEVEAVTRGGERVTLPAAELGLGYRRSALPEGWVLTRARFTAPPGDPEALAALMEDQLARRDATQPTKERTAGSTFRNPAGHSSTGRADDTHELKAWSLIDAAGLRGYRHGGAQMSEKHPNFLLNAGGATATELEALGELVRERVFQSSGLRLEWEVLRVGDPLPRDTDDPAP</sequence>
<dbReference type="Pfam" id="PF01565">
    <property type="entry name" value="FAD_binding_4"/>
    <property type="match status" value="1"/>
</dbReference>
<evidence type="ECO:0000313" key="23">
    <source>
        <dbReference type="Proteomes" id="UP000295701"/>
    </source>
</evidence>
<evidence type="ECO:0000256" key="18">
    <source>
        <dbReference type="ARBA" id="ARBA00048914"/>
    </source>
</evidence>
<evidence type="ECO:0000313" key="22">
    <source>
        <dbReference type="EMBL" id="TDL81981.1"/>
    </source>
</evidence>
<dbReference type="InterPro" id="IPR016166">
    <property type="entry name" value="FAD-bd_PCMH"/>
</dbReference>
<comment type="caution">
    <text evidence="22">The sequence shown here is derived from an EMBL/GenBank/DDBJ whole genome shotgun (WGS) entry which is preliminary data.</text>
</comment>
<evidence type="ECO:0000256" key="13">
    <source>
        <dbReference type="ARBA" id="ARBA00022984"/>
    </source>
</evidence>
<keyword evidence="11 19" id="KW-0521">NADP</keyword>
<dbReference type="Gene3D" id="3.30.43.10">
    <property type="entry name" value="Uridine Diphospho-n-acetylenolpyruvylglucosamine Reductase, domain 2"/>
    <property type="match status" value="1"/>
</dbReference>
<dbReference type="InterPro" id="IPR011601">
    <property type="entry name" value="MurB_C"/>
</dbReference>
<keyword evidence="10 19" id="KW-0274">FAD</keyword>
<dbReference type="Gene3D" id="3.90.78.10">
    <property type="entry name" value="UDP-N-acetylenolpyruvoylglucosamine reductase, C-terminal domain"/>
    <property type="match status" value="1"/>
</dbReference>
<dbReference type="PANTHER" id="PTHR21071:SF4">
    <property type="entry name" value="UDP-N-ACETYLENOLPYRUVOYLGLUCOSAMINE REDUCTASE"/>
    <property type="match status" value="1"/>
</dbReference>
<dbReference type="Pfam" id="PF02873">
    <property type="entry name" value="MurB_C"/>
    <property type="match status" value="1"/>
</dbReference>
<feature type="active site" evidence="19">
    <location>
        <position position="167"/>
    </location>
</feature>
<comment type="subcellular location">
    <subcellularLocation>
        <location evidence="3 19">Cytoplasm</location>
    </subcellularLocation>
</comment>
<feature type="region of interest" description="Disordered" evidence="20">
    <location>
        <begin position="202"/>
        <end position="232"/>
    </location>
</feature>
<evidence type="ECO:0000256" key="8">
    <source>
        <dbReference type="ARBA" id="ARBA00022618"/>
    </source>
</evidence>
<keyword evidence="9 19" id="KW-0285">Flavoprotein</keyword>
<dbReference type="GO" id="GO:0071555">
    <property type="term" value="P:cell wall organization"/>
    <property type="evidence" value="ECO:0007669"/>
    <property type="project" value="UniProtKB-KW"/>
</dbReference>
<comment type="similarity">
    <text evidence="19">Belongs to the MurB family.</text>
</comment>
<dbReference type="GO" id="GO:0071949">
    <property type="term" value="F:FAD binding"/>
    <property type="evidence" value="ECO:0007669"/>
    <property type="project" value="InterPro"/>
</dbReference>
<protein>
    <recommendedName>
        <fullName evidence="6 19">UDP-N-acetylenolpyruvoylglucosamine reductase</fullName>
        <ecNumber evidence="5 19">1.3.1.98</ecNumber>
    </recommendedName>
    <alternativeName>
        <fullName evidence="17 19">UDP-N-acetylmuramate dehydrogenase</fullName>
    </alternativeName>
</protein>
<evidence type="ECO:0000256" key="12">
    <source>
        <dbReference type="ARBA" id="ARBA00022960"/>
    </source>
</evidence>
<comment type="pathway">
    <text evidence="4 19">Cell wall biogenesis; peptidoglycan biosynthesis.</text>
</comment>
<feature type="active site" evidence="19">
    <location>
        <position position="298"/>
    </location>
</feature>
<evidence type="ECO:0000256" key="10">
    <source>
        <dbReference type="ARBA" id="ARBA00022827"/>
    </source>
</evidence>
<comment type="function">
    <text evidence="2 19">Cell wall formation.</text>
</comment>
<evidence type="ECO:0000256" key="7">
    <source>
        <dbReference type="ARBA" id="ARBA00022490"/>
    </source>
</evidence>
<keyword evidence="12 19" id="KW-0133">Cell shape</keyword>
<dbReference type="AlphaFoldDB" id="A0A4R6AD81"/>
<dbReference type="InterPro" id="IPR006094">
    <property type="entry name" value="Oxid_FAD_bind_N"/>
</dbReference>
<dbReference type="NCBIfam" id="NF010480">
    <property type="entry name" value="PRK13905.1"/>
    <property type="match status" value="1"/>
</dbReference>
<evidence type="ECO:0000256" key="3">
    <source>
        <dbReference type="ARBA" id="ARBA00004496"/>
    </source>
</evidence>
<dbReference type="SUPFAM" id="SSF56176">
    <property type="entry name" value="FAD-binding/transporter-associated domain-like"/>
    <property type="match status" value="1"/>
</dbReference>
<dbReference type="InterPro" id="IPR016167">
    <property type="entry name" value="FAD-bd_PCMH_sub1"/>
</dbReference>
<evidence type="ECO:0000256" key="19">
    <source>
        <dbReference type="HAMAP-Rule" id="MF_00037"/>
    </source>
</evidence>
<evidence type="ECO:0000256" key="15">
    <source>
        <dbReference type="ARBA" id="ARBA00023306"/>
    </source>
</evidence>
<dbReference type="HAMAP" id="MF_00037">
    <property type="entry name" value="MurB"/>
    <property type="match status" value="1"/>
</dbReference>
<dbReference type="UniPathway" id="UPA00219"/>
<keyword evidence="13 19" id="KW-0573">Peptidoglycan synthesis</keyword>
<keyword evidence="15 19" id="KW-0131">Cell cycle</keyword>
<feature type="compositionally biased region" description="Basic and acidic residues" evidence="20">
    <location>
        <begin position="202"/>
        <end position="213"/>
    </location>
</feature>
<evidence type="ECO:0000256" key="4">
    <source>
        <dbReference type="ARBA" id="ARBA00004752"/>
    </source>
</evidence>
<dbReference type="InterPro" id="IPR036318">
    <property type="entry name" value="FAD-bd_PCMH-like_sf"/>
</dbReference>
<dbReference type="GO" id="GO:0008762">
    <property type="term" value="F:UDP-N-acetylmuramate dehydrogenase activity"/>
    <property type="evidence" value="ECO:0007669"/>
    <property type="project" value="UniProtKB-UniRule"/>
</dbReference>
<comment type="cofactor">
    <cofactor evidence="1 19">
        <name>FAD</name>
        <dbReference type="ChEBI" id="CHEBI:57692"/>
    </cofactor>
</comment>
<evidence type="ECO:0000256" key="11">
    <source>
        <dbReference type="ARBA" id="ARBA00022857"/>
    </source>
</evidence>
<feature type="compositionally biased region" description="Polar residues" evidence="20">
    <location>
        <begin position="214"/>
        <end position="228"/>
    </location>
</feature>
<evidence type="ECO:0000256" key="6">
    <source>
        <dbReference type="ARBA" id="ARBA00015188"/>
    </source>
</evidence>
<dbReference type="Proteomes" id="UP000295701">
    <property type="component" value="Unassembled WGS sequence"/>
</dbReference>
<comment type="catalytic activity">
    <reaction evidence="18 19">
        <text>UDP-N-acetyl-alpha-D-muramate + NADP(+) = UDP-N-acetyl-3-O-(1-carboxyvinyl)-alpha-D-glucosamine + NADPH + H(+)</text>
        <dbReference type="Rhea" id="RHEA:12248"/>
        <dbReference type="ChEBI" id="CHEBI:15378"/>
        <dbReference type="ChEBI" id="CHEBI:57783"/>
        <dbReference type="ChEBI" id="CHEBI:58349"/>
        <dbReference type="ChEBI" id="CHEBI:68483"/>
        <dbReference type="ChEBI" id="CHEBI:70757"/>
        <dbReference type="EC" id="1.3.1.98"/>
    </reaction>
</comment>
<keyword evidence="23" id="KW-1185">Reference proteome</keyword>
<keyword evidence="16 19" id="KW-0961">Cell wall biogenesis/degradation</keyword>
<keyword evidence="14 19" id="KW-0560">Oxidoreductase</keyword>